<dbReference type="RefSeq" id="WP_005455940.1">
    <property type="nucleotide sequence ID" value="NZ_CM001440.1"/>
</dbReference>
<keyword evidence="2" id="KW-1185">Reference proteome</keyword>
<dbReference type="AlphaFoldDB" id="H5XML9"/>
<proteinExistence type="predicted"/>
<sequence length="78" mass="9097">MTGRNDTRRLGLTRAGAAFARGWRAVSWYVKEVVGENDYDHYVAHLRRHHPDAQPVSRREFERAKLDRMASDPRARCC</sequence>
<evidence type="ECO:0000313" key="1">
    <source>
        <dbReference type="EMBL" id="EHR60998.1"/>
    </source>
</evidence>
<dbReference type="Proteomes" id="UP000002791">
    <property type="component" value="Chromosome"/>
</dbReference>
<reference evidence="1 2" key="1">
    <citation type="submission" date="2011-11" db="EMBL/GenBank/DDBJ databases">
        <title>The Noncontiguous Finished sequence of Saccharomonospora cyanea NA-134.</title>
        <authorList>
            <consortium name="US DOE Joint Genome Institute"/>
            <person name="Lucas S."/>
            <person name="Han J."/>
            <person name="Lapidus A."/>
            <person name="Cheng J.-F."/>
            <person name="Goodwin L."/>
            <person name="Pitluck S."/>
            <person name="Peters L."/>
            <person name="Ovchinnikova G."/>
            <person name="Lu M."/>
            <person name="Detter J.C."/>
            <person name="Han C."/>
            <person name="Tapia R."/>
            <person name="Land M."/>
            <person name="Hauser L."/>
            <person name="Kyrpides N."/>
            <person name="Ivanova N."/>
            <person name="Pagani I."/>
            <person name="Brambilla E.-M."/>
            <person name="Klenk H.-P."/>
            <person name="Woyke T."/>
        </authorList>
    </citation>
    <scope>NUCLEOTIDE SEQUENCE [LARGE SCALE GENOMIC DNA]</scope>
    <source>
        <strain evidence="1 2">NA-134</strain>
    </source>
</reference>
<accession>H5XML9</accession>
<protein>
    <submittedName>
        <fullName evidence="1">Uncharacterized small protein</fullName>
    </submittedName>
</protein>
<dbReference type="HOGENOM" id="CLU_171734_2_1_11"/>
<name>H5XML9_9PSEU</name>
<organism evidence="1 2">
    <name type="scientific">Saccharomonospora cyanea NA-134</name>
    <dbReference type="NCBI Taxonomy" id="882082"/>
    <lineage>
        <taxon>Bacteria</taxon>
        <taxon>Bacillati</taxon>
        <taxon>Actinomycetota</taxon>
        <taxon>Actinomycetes</taxon>
        <taxon>Pseudonocardiales</taxon>
        <taxon>Pseudonocardiaceae</taxon>
        <taxon>Saccharomonospora</taxon>
    </lineage>
</organism>
<dbReference type="InterPro" id="IPR007423">
    <property type="entry name" value="Sel_put"/>
</dbReference>
<dbReference type="OrthoDB" id="3541280at2"/>
<dbReference type="Pfam" id="PF04328">
    <property type="entry name" value="Sel_put"/>
    <property type="match status" value="1"/>
</dbReference>
<dbReference type="EMBL" id="CM001440">
    <property type="protein sequence ID" value="EHR60998.1"/>
    <property type="molecule type" value="Genomic_DNA"/>
</dbReference>
<dbReference type="eggNOG" id="COG2879">
    <property type="taxonomic scope" value="Bacteria"/>
</dbReference>
<gene>
    <name evidence="1" type="ORF">SaccyDRAFT_2106</name>
</gene>
<dbReference type="STRING" id="882082.SaccyDRAFT_2106"/>
<evidence type="ECO:0000313" key="2">
    <source>
        <dbReference type="Proteomes" id="UP000002791"/>
    </source>
</evidence>